<gene>
    <name evidence="1" type="ORF">DFK10_14310</name>
</gene>
<dbReference type="RefSeq" id="WP_109389716.1">
    <property type="nucleotide sequence ID" value="NZ_QETF01000020.1"/>
</dbReference>
<dbReference type="OrthoDB" id="7875218at2"/>
<dbReference type="Proteomes" id="UP000245293">
    <property type="component" value="Unassembled WGS sequence"/>
</dbReference>
<evidence type="ECO:0000313" key="2">
    <source>
        <dbReference type="Proteomes" id="UP000245293"/>
    </source>
</evidence>
<dbReference type="AlphaFoldDB" id="A0A2V1P054"/>
<accession>A0A2V1P054</accession>
<keyword evidence="2" id="KW-1185">Reference proteome</keyword>
<protein>
    <submittedName>
        <fullName evidence="1">Uncharacterized protein</fullName>
    </submittedName>
</protein>
<dbReference type="InterPro" id="IPR045516">
    <property type="entry name" value="DUF6477"/>
</dbReference>
<dbReference type="Pfam" id="PF20083">
    <property type="entry name" value="DUF6477"/>
    <property type="match status" value="1"/>
</dbReference>
<evidence type="ECO:0000313" key="1">
    <source>
        <dbReference type="EMBL" id="PWG15953.1"/>
    </source>
</evidence>
<dbReference type="EMBL" id="QETF01000020">
    <property type="protein sequence ID" value="PWG15953.1"/>
    <property type="molecule type" value="Genomic_DNA"/>
</dbReference>
<organism evidence="1 2">
    <name type="scientific">Salibaculum griseiflavum</name>
    <dbReference type="NCBI Taxonomy" id="1914409"/>
    <lineage>
        <taxon>Bacteria</taxon>
        <taxon>Pseudomonadati</taxon>
        <taxon>Pseudomonadota</taxon>
        <taxon>Alphaproteobacteria</taxon>
        <taxon>Rhodobacterales</taxon>
        <taxon>Roseobacteraceae</taxon>
        <taxon>Salibaculum</taxon>
    </lineage>
</organism>
<reference evidence="2" key="1">
    <citation type="submission" date="2018-05" db="EMBL/GenBank/DDBJ databases">
        <authorList>
            <person name="Du Z."/>
            <person name="Wang X."/>
        </authorList>
    </citation>
    <scope>NUCLEOTIDE SEQUENCE [LARGE SCALE GENOMIC DNA]</scope>
    <source>
        <strain evidence="2">WDS4C29</strain>
    </source>
</reference>
<name>A0A2V1P054_9RHOB</name>
<proteinExistence type="predicted"/>
<sequence>MEDVLTRVSRLERPLILVQTARHGLTDYCRNRHLRRLLQTETLPRATDAVVRLLDLEAMLDLQRRQDRAAYSIARHIEVLIALMSEAASLRAIRKSRRRLAPMG</sequence>
<comment type="caution">
    <text evidence="1">The sequence shown here is derived from an EMBL/GenBank/DDBJ whole genome shotgun (WGS) entry which is preliminary data.</text>
</comment>